<evidence type="ECO:0000256" key="1">
    <source>
        <dbReference type="SAM" id="MobiDB-lite"/>
    </source>
</evidence>
<dbReference type="AlphaFoldDB" id="A0A168EHZ7"/>
<name>A0A168EHZ7_CORFA</name>
<feature type="region of interest" description="Disordered" evidence="1">
    <location>
        <begin position="239"/>
        <end position="266"/>
    </location>
</feature>
<dbReference type="RefSeq" id="XP_018708788.1">
    <property type="nucleotide sequence ID" value="XM_018844338.1"/>
</dbReference>
<organism evidence="2 3">
    <name type="scientific">Cordyceps fumosorosea (strain ARSEF 2679)</name>
    <name type="common">Isaria fumosorosea</name>
    <dbReference type="NCBI Taxonomy" id="1081104"/>
    <lineage>
        <taxon>Eukaryota</taxon>
        <taxon>Fungi</taxon>
        <taxon>Dikarya</taxon>
        <taxon>Ascomycota</taxon>
        <taxon>Pezizomycotina</taxon>
        <taxon>Sordariomycetes</taxon>
        <taxon>Hypocreomycetidae</taxon>
        <taxon>Hypocreales</taxon>
        <taxon>Cordycipitaceae</taxon>
        <taxon>Cordyceps</taxon>
    </lineage>
</organism>
<dbReference type="EMBL" id="AZHB01000001">
    <property type="protein sequence ID" value="OAA73830.1"/>
    <property type="molecule type" value="Genomic_DNA"/>
</dbReference>
<evidence type="ECO:0000313" key="2">
    <source>
        <dbReference type="EMBL" id="OAA73830.1"/>
    </source>
</evidence>
<proteinExistence type="predicted"/>
<feature type="region of interest" description="Disordered" evidence="1">
    <location>
        <begin position="178"/>
        <end position="216"/>
    </location>
</feature>
<dbReference type="GeneID" id="30017023"/>
<comment type="caution">
    <text evidence="2">The sequence shown here is derived from an EMBL/GenBank/DDBJ whole genome shotgun (WGS) entry which is preliminary data.</text>
</comment>
<accession>A0A168EHZ7</accession>
<reference evidence="2 3" key="1">
    <citation type="journal article" date="2016" name="Genome Biol. Evol.">
        <title>Divergent and convergent evolution of fungal pathogenicity.</title>
        <authorList>
            <person name="Shang Y."/>
            <person name="Xiao G."/>
            <person name="Zheng P."/>
            <person name="Cen K."/>
            <person name="Zhan S."/>
            <person name="Wang C."/>
        </authorList>
    </citation>
    <scope>NUCLEOTIDE SEQUENCE [LARGE SCALE GENOMIC DNA]</scope>
    <source>
        <strain evidence="2 3">ARSEF 2679</strain>
    </source>
</reference>
<dbReference type="Proteomes" id="UP000076744">
    <property type="component" value="Unassembled WGS sequence"/>
</dbReference>
<protein>
    <submittedName>
        <fullName evidence="2">Uncharacterized protein</fullName>
    </submittedName>
</protein>
<evidence type="ECO:0000313" key="3">
    <source>
        <dbReference type="Proteomes" id="UP000076744"/>
    </source>
</evidence>
<gene>
    <name evidence="2" type="ORF">ISF_00731</name>
</gene>
<sequence length="266" mass="29010">MPKPQPKFPTNTPTFAAQTSPCMPPITGSPVILHIHIEAQWWGRGLVLHLGHRFTDIDDGGAGTTSKHGMGVYKGGCARATNFSVPLLFLLLSFARASRRIFLQCLWCEASACIINTHNSTLTPARPFLLTRRGNGRKTNTKKSLGAPKKHAWQLSWEESQHVQVFSPVLPHRAAALARGHRPCHRRPAKSRHRRAGTGTGTGTGSPPPPPAATVGRLGVLRRGPVELHDEQLAALRRRPLERGRAVRQGHDVLPRGADARPAHPA</sequence>
<keyword evidence="3" id="KW-1185">Reference proteome</keyword>
<feature type="compositionally biased region" description="Basic residues" evidence="1">
    <location>
        <begin position="179"/>
        <end position="196"/>
    </location>
</feature>